<name>A0AAN5BTW7_ASPOZ</name>
<protein>
    <submittedName>
        <fullName evidence="2">Unnamed protein product</fullName>
    </submittedName>
</protein>
<dbReference type="EMBL" id="BSYA01000013">
    <property type="protein sequence ID" value="GMG24721.1"/>
    <property type="molecule type" value="Genomic_DNA"/>
</dbReference>
<proteinExistence type="predicted"/>
<comment type="caution">
    <text evidence="2">The sequence shown here is derived from an EMBL/GenBank/DDBJ whole genome shotgun (WGS) entry which is preliminary data.</text>
</comment>
<dbReference type="AlphaFoldDB" id="A0AAN5BTW7"/>
<evidence type="ECO:0000313" key="3">
    <source>
        <dbReference type="Proteomes" id="UP001165205"/>
    </source>
</evidence>
<evidence type="ECO:0000313" key="2">
    <source>
        <dbReference type="EMBL" id="GMG24721.1"/>
    </source>
</evidence>
<gene>
    <name evidence="2" type="ORF">Aory04_000190900</name>
</gene>
<keyword evidence="1" id="KW-0732">Signal</keyword>
<accession>A0AAN5BTW7</accession>
<feature type="chain" id="PRO_5042879717" evidence="1">
    <location>
        <begin position="17"/>
        <end position="71"/>
    </location>
</feature>
<dbReference type="Proteomes" id="UP001165205">
    <property type="component" value="Unassembled WGS sequence"/>
</dbReference>
<feature type="signal peptide" evidence="1">
    <location>
        <begin position="1"/>
        <end position="16"/>
    </location>
</feature>
<sequence length="71" mass="7431">MVIKVAAMILIQAGRAVSNGPEDAQIVEVLTDDGHIVHLVHGTWKGADEAYYHSNDGENNSAGSVTGDGVE</sequence>
<reference evidence="2" key="1">
    <citation type="submission" date="2023-04" db="EMBL/GenBank/DDBJ databases">
        <title>Aspergillus oryzae NBRC 4228.</title>
        <authorList>
            <person name="Ichikawa N."/>
            <person name="Sato H."/>
            <person name="Tonouchi N."/>
        </authorList>
    </citation>
    <scope>NUCLEOTIDE SEQUENCE</scope>
    <source>
        <strain evidence="2">NBRC 4228</strain>
    </source>
</reference>
<evidence type="ECO:0000256" key="1">
    <source>
        <dbReference type="SAM" id="SignalP"/>
    </source>
</evidence>
<organism evidence="2 3">
    <name type="scientific">Aspergillus oryzae</name>
    <name type="common">Yellow koji mold</name>
    <dbReference type="NCBI Taxonomy" id="5062"/>
    <lineage>
        <taxon>Eukaryota</taxon>
        <taxon>Fungi</taxon>
        <taxon>Dikarya</taxon>
        <taxon>Ascomycota</taxon>
        <taxon>Pezizomycotina</taxon>
        <taxon>Eurotiomycetes</taxon>
        <taxon>Eurotiomycetidae</taxon>
        <taxon>Eurotiales</taxon>
        <taxon>Aspergillaceae</taxon>
        <taxon>Aspergillus</taxon>
        <taxon>Aspergillus subgen. Circumdati</taxon>
    </lineage>
</organism>